<name>A0A9N9CYD9_FUNMO</name>
<accession>A0A9N9CYD9</accession>
<dbReference type="Proteomes" id="UP000789375">
    <property type="component" value="Unassembled WGS sequence"/>
</dbReference>
<reference evidence="1" key="1">
    <citation type="submission" date="2021-06" db="EMBL/GenBank/DDBJ databases">
        <authorList>
            <person name="Kallberg Y."/>
            <person name="Tangrot J."/>
            <person name="Rosling A."/>
        </authorList>
    </citation>
    <scope>NUCLEOTIDE SEQUENCE</scope>
    <source>
        <strain evidence="1">87-6 pot B 2015</strain>
    </source>
</reference>
<dbReference type="EMBL" id="CAJVPP010002954">
    <property type="protein sequence ID" value="CAG8616476.1"/>
    <property type="molecule type" value="Genomic_DNA"/>
</dbReference>
<sequence length="242" mass="28254">MRIKREWLDSSSGENLLPNLYWLKITKPTYLSYLKHRNRTEQAFNKEKVYSQYVKELEVLKANYTSGYYSEIFKRALDKARDIIDDEDDQSIIEEISVIICKTPGKSSEQNREIEDDQMVADLSLQDLFESEFHCSDNMMSICQYHNEIYPNDPLIDLRPNSNFTKQLPLNILAIILNISMIGSINLTGSDWNEKIDDLKCSDKTDHLMVSMIRILGRTLPFFYYGIFTRINNPLLNLTALE</sequence>
<evidence type="ECO:0000313" key="2">
    <source>
        <dbReference type="Proteomes" id="UP000789375"/>
    </source>
</evidence>
<keyword evidence="2" id="KW-1185">Reference proteome</keyword>
<organism evidence="1 2">
    <name type="scientific">Funneliformis mosseae</name>
    <name type="common">Endomycorrhizal fungus</name>
    <name type="synonym">Glomus mosseae</name>
    <dbReference type="NCBI Taxonomy" id="27381"/>
    <lineage>
        <taxon>Eukaryota</taxon>
        <taxon>Fungi</taxon>
        <taxon>Fungi incertae sedis</taxon>
        <taxon>Mucoromycota</taxon>
        <taxon>Glomeromycotina</taxon>
        <taxon>Glomeromycetes</taxon>
        <taxon>Glomerales</taxon>
        <taxon>Glomeraceae</taxon>
        <taxon>Funneliformis</taxon>
    </lineage>
</organism>
<comment type="caution">
    <text evidence="1">The sequence shown here is derived from an EMBL/GenBank/DDBJ whole genome shotgun (WGS) entry which is preliminary data.</text>
</comment>
<protein>
    <submittedName>
        <fullName evidence="1">15719_t:CDS:1</fullName>
    </submittedName>
</protein>
<proteinExistence type="predicted"/>
<gene>
    <name evidence="1" type="ORF">FMOSSE_LOCUS9744</name>
</gene>
<evidence type="ECO:0000313" key="1">
    <source>
        <dbReference type="EMBL" id="CAG8616476.1"/>
    </source>
</evidence>
<dbReference type="AlphaFoldDB" id="A0A9N9CYD9"/>